<feature type="domain" description="Myotubularin phosphatase" evidence="4">
    <location>
        <begin position="143"/>
        <end position="582"/>
    </location>
</feature>
<keyword evidence="6" id="KW-1185">Reference proteome</keyword>
<evidence type="ECO:0000256" key="1">
    <source>
        <dbReference type="ARBA" id="ARBA00007471"/>
    </source>
</evidence>
<dbReference type="Pfam" id="PF06602">
    <property type="entry name" value="Myotub-related"/>
    <property type="match status" value="1"/>
</dbReference>
<dbReference type="GO" id="GO:0005737">
    <property type="term" value="C:cytoplasm"/>
    <property type="evidence" value="ECO:0007669"/>
    <property type="project" value="TreeGrafter"/>
</dbReference>
<dbReference type="InterPro" id="IPR010569">
    <property type="entry name" value="Myotubularin-like_Pase_dom"/>
</dbReference>
<dbReference type="InterPro" id="IPR029021">
    <property type="entry name" value="Prot-tyrosine_phosphatase-like"/>
</dbReference>
<dbReference type="PANTHER" id="PTHR10807">
    <property type="entry name" value="MYOTUBULARIN-RELATED"/>
    <property type="match status" value="1"/>
</dbReference>
<dbReference type="PANTHER" id="PTHR10807:SF128">
    <property type="entry name" value="PHOSPHATIDYLINOSITOL-3,5-BISPHOSPHATE 3-PHOSPHATASE"/>
    <property type="match status" value="1"/>
</dbReference>
<evidence type="ECO:0000256" key="3">
    <source>
        <dbReference type="PIRSR" id="PIRSR630564-2"/>
    </source>
</evidence>
<comment type="similarity">
    <text evidence="1">Belongs to the protein-tyrosine phosphatase family. Non-receptor class myotubularin subfamily.</text>
</comment>
<dbReference type="EMBL" id="CP014244">
    <property type="protein sequence ID" value="AMD20417.1"/>
    <property type="molecule type" value="Genomic_DNA"/>
</dbReference>
<organism evidence="5 6">
    <name type="scientific">Eremothecium sinecaudum</name>
    <dbReference type="NCBI Taxonomy" id="45286"/>
    <lineage>
        <taxon>Eukaryota</taxon>
        <taxon>Fungi</taxon>
        <taxon>Dikarya</taxon>
        <taxon>Ascomycota</taxon>
        <taxon>Saccharomycotina</taxon>
        <taxon>Saccharomycetes</taxon>
        <taxon>Saccharomycetales</taxon>
        <taxon>Saccharomycetaceae</taxon>
        <taxon>Eremothecium</taxon>
    </lineage>
</organism>
<dbReference type="InterPro" id="IPR011993">
    <property type="entry name" value="PH-like_dom_sf"/>
</dbReference>
<dbReference type="PROSITE" id="PS00383">
    <property type="entry name" value="TYR_PHOSPHATASE_1"/>
    <property type="match status" value="1"/>
</dbReference>
<dbReference type="SUPFAM" id="SSF52799">
    <property type="entry name" value="(Phosphotyrosine protein) phosphatases II"/>
    <property type="match status" value="1"/>
</dbReference>
<evidence type="ECO:0000256" key="2">
    <source>
        <dbReference type="PIRSR" id="PIRSR630564-1"/>
    </source>
</evidence>
<accession>A0A120K250</accession>
<name>A0A120K250_9SACH</name>
<dbReference type="STRING" id="45286.A0A120K250"/>
<dbReference type="Gene3D" id="2.30.29.30">
    <property type="entry name" value="Pleckstrin-homology domain (PH domain)/Phosphotyrosine-binding domain (PTB)"/>
    <property type="match status" value="1"/>
</dbReference>
<feature type="active site" description="Phosphocysteine intermediate" evidence="2">
    <location>
        <position position="367"/>
    </location>
</feature>
<evidence type="ECO:0000259" key="4">
    <source>
        <dbReference type="PROSITE" id="PS51339"/>
    </source>
</evidence>
<dbReference type="RefSeq" id="XP_017987413.1">
    <property type="nucleotide sequence ID" value="XM_018132009.1"/>
</dbReference>
<dbReference type="InterPro" id="IPR016130">
    <property type="entry name" value="Tyr_Pase_AS"/>
</dbReference>
<dbReference type="GeneID" id="28723663"/>
<feature type="binding site" evidence="3">
    <location>
        <begin position="300"/>
        <end position="301"/>
    </location>
    <ligand>
        <name>substrate</name>
    </ligand>
</feature>
<protein>
    <submittedName>
        <fullName evidence="5">HDL327Wp</fullName>
    </submittedName>
</protein>
<dbReference type="InterPro" id="IPR048994">
    <property type="entry name" value="PH-GRAM_MTMR6-9"/>
</dbReference>
<dbReference type="Proteomes" id="UP000243052">
    <property type="component" value="Chromosome iv"/>
</dbReference>
<gene>
    <name evidence="5" type="ORF">AW171_hschr42310</name>
</gene>
<dbReference type="GO" id="GO:0004438">
    <property type="term" value="F:phosphatidylinositol-3-phosphate phosphatase activity"/>
    <property type="evidence" value="ECO:0007669"/>
    <property type="project" value="TreeGrafter"/>
</dbReference>
<dbReference type="GO" id="GO:0046856">
    <property type="term" value="P:phosphatidylinositol dephosphorylation"/>
    <property type="evidence" value="ECO:0007669"/>
    <property type="project" value="TreeGrafter"/>
</dbReference>
<dbReference type="PROSITE" id="PS51339">
    <property type="entry name" value="PPASE_MYOTUBULARIN"/>
    <property type="match status" value="1"/>
</dbReference>
<evidence type="ECO:0000313" key="5">
    <source>
        <dbReference type="EMBL" id="AMD20417.1"/>
    </source>
</evidence>
<dbReference type="GO" id="GO:0016020">
    <property type="term" value="C:membrane"/>
    <property type="evidence" value="ECO:0007669"/>
    <property type="project" value="TreeGrafter"/>
</dbReference>
<evidence type="ECO:0000313" key="6">
    <source>
        <dbReference type="Proteomes" id="UP000243052"/>
    </source>
</evidence>
<dbReference type="OrthoDB" id="271628at2759"/>
<reference evidence="5 6" key="1">
    <citation type="submission" date="2016-01" db="EMBL/GenBank/DDBJ databases">
        <title>Genome sequence of the yeast Holleya sinecauda.</title>
        <authorList>
            <person name="Dietrich F.S."/>
        </authorList>
    </citation>
    <scope>NUCLEOTIDE SEQUENCE [LARGE SCALE GENOMIC DNA]</scope>
    <source>
        <strain evidence="5 6">ATCC 58844</strain>
    </source>
</reference>
<dbReference type="Pfam" id="PF21098">
    <property type="entry name" value="PH-GRAM_MTMR6-like"/>
    <property type="match status" value="1"/>
</dbReference>
<proteinExistence type="inferred from homology"/>
<sequence>MEYIKVAKVENVILHRKGLSVEGTLHLTTHHLIFTSANMPREFWVSYPTIGTVFKNNGSAIVSSNRNQVDEHIDLLFEGKDIWSYSNVKIVGKDYTIFSIDFPVESIAQDVFDSILRLTVLNQVSQLYAFIYTPNKAELGYSSWDIYDAVTEFKRQGISFDEDSVWRITKVNENYQFCSTYPKQLVVPASVSDSLLTHASKYRARNRIPVLTYYYKKSGASITRSAQPLPGLTQQRSIQDEKLVYEAFKCAPTETCKNLIVDARPATNAMAQTALGGGTENMDYYNFGNTCSRMFLGIDNIHYMRDTLNFVVENFLVDNDLNLSIDKNLLNNSKASNWLKYIRLLLSSVDTLAKSIIFNKSNMLIHCSDGWDRTAQICSLLQVCLDPYFRTLEGFMILVEKDWLSFGHRFGERCGHLSSESIFRDNSINRLNISNNNSSIASDWGDTSEHNVSSSTSELMMRKAAQIKKKTSPKLSAPIFQQFLDCVYQLLLQNPGQFEFNERFLRRLVYHLYSCQYGTFIFNNEQDRVNSEASSLTRSAWDYFRSRTKEFTNPTYRQYDADEEEDWILPDLNKTQWWWQLFGRKDDEMIETGLQDPNEVNNQASLQVNDEGSTSKIYNITSKIATFSLDIFGKK</sequence>
<feature type="binding site" evidence="3">
    <location>
        <begin position="367"/>
        <end position="373"/>
    </location>
    <ligand>
        <name>substrate</name>
    </ligand>
</feature>
<dbReference type="SUPFAM" id="SSF50729">
    <property type="entry name" value="PH domain-like"/>
    <property type="match status" value="1"/>
</dbReference>
<dbReference type="AlphaFoldDB" id="A0A120K250"/>
<dbReference type="InterPro" id="IPR030564">
    <property type="entry name" value="Myotubularin"/>
</dbReference>